<dbReference type="InterPro" id="IPR011660">
    <property type="entry name" value="VapB-like"/>
</dbReference>
<proteinExistence type="predicted"/>
<organism evidence="2 3">
    <name type="scientific">Gordonia effusa NBRC 100432</name>
    <dbReference type="NCBI Taxonomy" id="1077974"/>
    <lineage>
        <taxon>Bacteria</taxon>
        <taxon>Bacillati</taxon>
        <taxon>Actinomycetota</taxon>
        <taxon>Actinomycetes</taxon>
        <taxon>Mycobacteriales</taxon>
        <taxon>Gordoniaceae</taxon>
        <taxon>Gordonia</taxon>
    </lineage>
</organism>
<comment type="caution">
    <text evidence="2">The sequence shown here is derived from an EMBL/GenBank/DDBJ whole genome shotgun (WGS) entry which is preliminary data.</text>
</comment>
<dbReference type="AlphaFoldDB" id="H0QYW6"/>
<dbReference type="EMBL" id="BAEH01000045">
    <property type="protein sequence ID" value="GAB18017.1"/>
    <property type="molecule type" value="Genomic_DNA"/>
</dbReference>
<evidence type="ECO:0000256" key="1">
    <source>
        <dbReference type="ARBA" id="ARBA00022649"/>
    </source>
</evidence>
<evidence type="ECO:0000313" key="3">
    <source>
        <dbReference type="Proteomes" id="UP000035034"/>
    </source>
</evidence>
<dbReference type="STRING" id="1077974.GOEFS_045_00070"/>
<evidence type="ECO:0008006" key="4">
    <source>
        <dbReference type="Google" id="ProtNLM"/>
    </source>
</evidence>
<dbReference type="eggNOG" id="COG4423">
    <property type="taxonomic scope" value="Bacteria"/>
</dbReference>
<reference evidence="2 3" key="1">
    <citation type="submission" date="2011-12" db="EMBL/GenBank/DDBJ databases">
        <title>Whole genome shotgun sequence of Gordonia effusa NBRC 100432.</title>
        <authorList>
            <person name="Yoshida I."/>
            <person name="Takarada H."/>
            <person name="Hosoyama A."/>
            <person name="Tsuchikane K."/>
            <person name="Katsumata H."/>
            <person name="Yamazaki S."/>
            <person name="Fujita N."/>
        </authorList>
    </citation>
    <scope>NUCLEOTIDE SEQUENCE [LARGE SCALE GENOMIC DNA]</scope>
    <source>
        <strain evidence="2 3">NBRC 100432</strain>
    </source>
</reference>
<dbReference type="Pfam" id="PF07704">
    <property type="entry name" value="PSK_trans_fac"/>
    <property type="match status" value="1"/>
</dbReference>
<dbReference type="Proteomes" id="UP000035034">
    <property type="component" value="Unassembled WGS sequence"/>
</dbReference>
<evidence type="ECO:0000313" key="2">
    <source>
        <dbReference type="EMBL" id="GAB18017.1"/>
    </source>
</evidence>
<gene>
    <name evidence="2" type="ORF">GOEFS_045_00070</name>
</gene>
<keyword evidence="1" id="KW-1277">Toxin-antitoxin system</keyword>
<dbReference type="RefSeq" id="WP_007317354.1">
    <property type="nucleotide sequence ID" value="NZ_BAEH01000045.1"/>
</dbReference>
<sequence length="88" mass="9582">MGLNIKNERVCALAKQAAAITGRTQTSVIELALERLLAEHETANTANAQAKAQRIDAIIQDLQRAWADTDSHRLPTEGDLYDENGLPA</sequence>
<accession>H0QYW6</accession>
<dbReference type="OrthoDB" id="560250at2"/>
<protein>
    <recommendedName>
        <fullName evidence="4">Antitoxin VapB</fullName>
    </recommendedName>
</protein>
<keyword evidence="3" id="KW-1185">Reference proteome</keyword>
<name>H0QYW6_9ACTN</name>